<sequence>MAYKKYTQYKVLKLVPALLKEGGQIIDVRTKDEFTSAHKEGSINIPLELLDSRINELDNNKPIILCCASGSRSGLAKRLLLSKGFENVYNSGTWNSLLKF</sequence>
<dbReference type="PANTHER" id="PTHR43031">
    <property type="entry name" value="FAD-DEPENDENT OXIDOREDUCTASE"/>
    <property type="match status" value="1"/>
</dbReference>
<dbReference type="OrthoDB" id="285281at2"/>
<dbReference type="EMBL" id="VANU01000001">
    <property type="protein sequence ID" value="TLP41268.1"/>
    <property type="molecule type" value="Genomic_DNA"/>
</dbReference>
<comment type="caution">
    <text evidence="2">The sequence shown here is derived from an EMBL/GenBank/DDBJ whole genome shotgun (WGS) entry which is preliminary data.</text>
</comment>
<organism evidence="2 3">
    <name type="scientific">Arcobacter arenosus</name>
    <dbReference type="NCBI Taxonomy" id="2576037"/>
    <lineage>
        <taxon>Bacteria</taxon>
        <taxon>Pseudomonadati</taxon>
        <taxon>Campylobacterota</taxon>
        <taxon>Epsilonproteobacteria</taxon>
        <taxon>Campylobacterales</taxon>
        <taxon>Arcobacteraceae</taxon>
        <taxon>Arcobacter</taxon>
    </lineage>
</organism>
<dbReference type="Proteomes" id="UP000308901">
    <property type="component" value="Unassembled WGS sequence"/>
</dbReference>
<dbReference type="InterPro" id="IPR001763">
    <property type="entry name" value="Rhodanese-like_dom"/>
</dbReference>
<gene>
    <name evidence="2" type="ORF">FDK22_00195</name>
</gene>
<evidence type="ECO:0000259" key="1">
    <source>
        <dbReference type="PROSITE" id="PS50206"/>
    </source>
</evidence>
<name>A0A5R8Y5K1_9BACT</name>
<feature type="domain" description="Rhodanese" evidence="1">
    <location>
        <begin position="19"/>
        <end position="90"/>
    </location>
</feature>
<proteinExistence type="predicted"/>
<reference evidence="2 3" key="1">
    <citation type="submission" date="2019-05" db="EMBL/GenBank/DDBJ databases">
        <title>Arcobacter sp. nov., isolated from sea sediment.</title>
        <authorList>
            <person name="Kim W."/>
        </authorList>
    </citation>
    <scope>NUCLEOTIDE SEQUENCE [LARGE SCALE GENOMIC DNA]</scope>
    <source>
        <strain evidence="2 3">CAU 1517</strain>
    </source>
</reference>
<dbReference type="CDD" id="cd00158">
    <property type="entry name" value="RHOD"/>
    <property type="match status" value="1"/>
</dbReference>
<dbReference type="PROSITE" id="PS50206">
    <property type="entry name" value="RHODANESE_3"/>
    <property type="match status" value="1"/>
</dbReference>
<dbReference type="InterPro" id="IPR036873">
    <property type="entry name" value="Rhodanese-like_dom_sf"/>
</dbReference>
<dbReference type="Pfam" id="PF00581">
    <property type="entry name" value="Rhodanese"/>
    <property type="match status" value="1"/>
</dbReference>
<keyword evidence="3" id="KW-1185">Reference proteome</keyword>
<accession>A0A5R8Y5K1</accession>
<protein>
    <submittedName>
        <fullName evidence="2">Rhodanese-like domain-containing protein</fullName>
    </submittedName>
</protein>
<dbReference type="SUPFAM" id="SSF52821">
    <property type="entry name" value="Rhodanese/Cell cycle control phosphatase"/>
    <property type="match status" value="1"/>
</dbReference>
<dbReference type="AlphaFoldDB" id="A0A5R8Y5K1"/>
<evidence type="ECO:0000313" key="3">
    <source>
        <dbReference type="Proteomes" id="UP000308901"/>
    </source>
</evidence>
<dbReference type="PANTHER" id="PTHR43031:SF1">
    <property type="entry name" value="PYRIDINE NUCLEOTIDE-DISULPHIDE OXIDOREDUCTASE"/>
    <property type="match status" value="1"/>
</dbReference>
<dbReference type="InterPro" id="IPR050229">
    <property type="entry name" value="GlpE_sulfurtransferase"/>
</dbReference>
<dbReference type="SMART" id="SM00450">
    <property type="entry name" value="RHOD"/>
    <property type="match status" value="1"/>
</dbReference>
<dbReference type="Gene3D" id="3.40.250.10">
    <property type="entry name" value="Rhodanese-like domain"/>
    <property type="match status" value="1"/>
</dbReference>
<evidence type="ECO:0000313" key="2">
    <source>
        <dbReference type="EMBL" id="TLP41268.1"/>
    </source>
</evidence>